<evidence type="ECO:0000259" key="1">
    <source>
        <dbReference type="Pfam" id="PF00646"/>
    </source>
</evidence>
<dbReference type="GO" id="GO:0080037">
    <property type="term" value="P:negative regulation of cytokinin-activated signaling pathway"/>
    <property type="evidence" value="ECO:0007669"/>
    <property type="project" value="InterPro"/>
</dbReference>
<dbReference type="Proteomes" id="UP000326939">
    <property type="component" value="Chromosome 1"/>
</dbReference>
<gene>
    <name evidence="2" type="ORF">DKX38_001444</name>
</gene>
<dbReference type="PANTHER" id="PTHR46407">
    <property type="entry name" value="OS02G0208700 PROTEIN"/>
    <property type="match status" value="1"/>
</dbReference>
<evidence type="ECO:0000313" key="3">
    <source>
        <dbReference type="Proteomes" id="UP000326939"/>
    </source>
</evidence>
<dbReference type="InterPro" id="IPR006652">
    <property type="entry name" value="Kelch_1"/>
</dbReference>
<name>A0A5N5P356_9ROSI</name>
<dbReference type="Gene3D" id="2.120.10.80">
    <property type="entry name" value="Kelch-type beta propeller"/>
    <property type="match status" value="1"/>
</dbReference>
<proteinExistence type="predicted"/>
<accession>A0A5N5P356</accession>
<organism evidence="2 3">
    <name type="scientific">Salix brachista</name>
    <dbReference type="NCBI Taxonomy" id="2182728"/>
    <lineage>
        <taxon>Eukaryota</taxon>
        <taxon>Viridiplantae</taxon>
        <taxon>Streptophyta</taxon>
        <taxon>Embryophyta</taxon>
        <taxon>Tracheophyta</taxon>
        <taxon>Spermatophyta</taxon>
        <taxon>Magnoliopsida</taxon>
        <taxon>eudicotyledons</taxon>
        <taxon>Gunneridae</taxon>
        <taxon>Pentapetalae</taxon>
        <taxon>rosids</taxon>
        <taxon>fabids</taxon>
        <taxon>Malpighiales</taxon>
        <taxon>Salicaceae</taxon>
        <taxon>Saliceae</taxon>
        <taxon>Salix</taxon>
    </lineage>
</organism>
<dbReference type="Pfam" id="PF01344">
    <property type="entry name" value="Kelch_1"/>
    <property type="match status" value="2"/>
</dbReference>
<dbReference type="SUPFAM" id="SSF117281">
    <property type="entry name" value="Kelch motif"/>
    <property type="match status" value="1"/>
</dbReference>
<dbReference type="InterPro" id="IPR044595">
    <property type="entry name" value="KMD1-4"/>
</dbReference>
<dbReference type="Pfam" id="PF00646">
    <property type="entry name" value="F-box"/>
    <property type="match status" value="1"/>
</dbReference>
<protein>
    <recommendedName>
        <fullName evidence="1">F-box domain-containing protein</fullName>
    </recommendedName>
</protein>
<reference evidence="3" key="1">
    <citation type="journal article" date="2019" name="Gigascience">
        <title>De novo genome assembly of the endangered Acer yangbiense, a plant species with extremely small populations endemic to Yunnan Province, China.</title>
        <authorList>
            <person name="Yang J."/>
            <person name="Wariss H.M."/>
            <person name="Tao L."/>
            <person name="Zhang R."/>
            <person name="Yun Q."/>
            <person name="Hollingsworth P."/>
            <person name="Dao Z."/>
            <person name="Luo G."/>
            <person name="Guo H."/>
            <person name="Ma Y."/>
            <person name="Sun W."/>
        </authorList>
    </citation>
    <scope>NUCLEOTIDE SEQUENCE [LARGE SCALE GENOMIC DNA]</scope>
    <source>
        <strain evidence="3">cv. br00</strain>
    </source>
</reference>
<dbReference type="AlphaFoldDB" id="A0A5N5P356"/>
<dbReference type="InterPro" id="IPR015915">
    <property type="entry name" value="Kelch-typ_b-propeller"/>
</dbReference>
<dbReference type="GO" id="GO:2000762">
    <property type="term" value="P:regulation of phenylpropanoid metabolic process"/>
    <property type="evidence" value="ECO:0007669"/>
    <property type="project" value="InterPro"/>
</dbReference>
<sequence length="357" mass="39847">MAMELIPGLPYDIARGCLIRVEYKQLATVVSICKSWKSETESPEFLRLRKATCTGQKLVVMVQARVSPDQASNIVKYGDSPVYRFTLLEPDTGDWCELPPLPGFSNGLPMFCQVASVGSDLVVLGGLHPVTWEVSTSVFIFNFVSATWRRGADMPGVRRSFFGFASDSDRMVYVVGGHDDDKNALRSTMAYDTARDEWFSLPDMARERDECKAIFRHGKLHVIGGYCTEMQGRFERTAEVFEIASWQWKNVIDDLLEDAMCPKTCVCGSDGEFYMCCGGYVVALKGSTWQAVANLPSDVSNVAHVTACQDELVVIGSAGFREPHFAHVLDLKNYTWKKMETPQQYSGHVQSGCYIEI</sequence>
<comment type="caution">
    <text evidence="2">The sequence shown here is derived from an EMBL/GenBank/DDBJ whole genome shotgun (WGS) entry which is preliminary data.</text>
</comment>
<keyword evidence="3" id="KW-1185">Reference proteome</keyword>
<dbReference type="SMART" id="SM00612">
    <property type="entry name" value="Kelch"/>
    <property type="match status" value="2"/>
</dbReference>
<feature type="domain" description="F-box" evidence="1">
    <location>
        <begin position="7"/>
        <end position="46"/>
    </location>
</feature>
<dbReference type="InterPro" id="IPR001810">
    <property type="entry name" value="F-box_dom"/>
</dbReference>
<dbReference type="EMBL" id="VDCV01000001">
    <property type="protein sequence ID" value="KAB5574250.1"/>
    <property type="molecule type" value="Genomic_DNA"/>
</dbReference>
<evidence type="ECO:0000313" key="2">
    <source>
        <dbReference type="EMBL" id="KAB5574250.1"/>
    </source>
</evidence>
<dbReference type="PANTHER" id="PTHR46407:SF3">
    <property type="entry name" value="OS02G0208700 PROTEIN"/>
    <property type="match status" value="1"/>
</dbReference>